<dbReference type="Gene3D" id="2.60.40.4150">
    <property type="entry name" value="Type VI secretion system, lipoprotein SciN"/>
    <property type="match status" value="1"/>
</dbReference>
<dbReference type="Pfam" id="PF12790">
    <property type="entry name" value="T6SS-SciN"/>
    <property type="match status" value="1"/>
</dbReference>
<evidence type="ECO:0000313" key="1">
    <source>
        <dbReference type="EMBL" id="MEE9686090.1"/>
    </source>
</evidence>
<dbReference type="NCBIfam" id="TIGR03352">
    <property type="entry name" value="VI_chp_3"/>
    <property type="match status" value="1"/>
</dbReference>
<dbReference type="EMBL" id="JAZKLI010000002">
    <property type="protein sequence ID" value="MEE9686090.1"/>
    <property type="molecule type" value="Genomic_DNA"/>
</dbReference>
<dbReference type="PANTHER" id="PTHR37625:SF4">
    <property type="entry name" value="OUTER MEMBRANE LIPOPROTEIN"/>
    <property type="match status" value="1"/>
</dbReference>
<organism evidence="1 2">
    <name type="scientific">Lelliottia amnigena</name>
    <name type="common">Enterobacter amnigenus</name>
    <dbReference type="NCBI Taxonomy" id="61646"/>
    <lineage>
        <taxon>Bacteria</taxon>
        <taxon>Pseudomonadati</taxon>
        <taxon>Pseudomonadota</taxon>
        <taxon>Gammaproteobacteria</taxon>
        <taxon>Enterobacterales</taxon>
        <taxon>Enterobacteriaceae</taxon>
        <taxon>Lelliottia</taxon>
    </lineage>
</organism>
<comment type="caution">
    <text evidence="1">The sequence shown here is derived from an EMBL/GenBank/DDBJ whole genome shotgun (WGS) entry which is preliminary data.</text>
</comment>
<keyword evidence="2" id="KW-1185">Reference proteome</keyword>
<keyword evidence="1" id="KW-0449">Lipoprotein</keyword>
<accession>A0ABU7UJT2</accession>
<dbReference type="InterPro" id="IPR017734">
    <property type="entry name" value="T6SS_SciN"/>
</dbReference>
<dbReference type="RefSeq" id="WP_331391014.1">
    <property type="nucleotide sequence ID" value="NZ_JAZKLB010000002.1"/>
</dbReference>
<gene>
    <name evidence="1" type="primary">tssJ</name>
    <name evidence="1" type="ORF">V4839_21865</name>
</gene>
<dbReference type="PANTHER" id="PTHR37625">
    <property type="entry name" value="OUTER MEMBRANE LIPOPROTEIN-RELATED"/>
    <property type="match status" value="1"/>
</dbReference>
<protein>
    <submittedName>
        <fullName evidence="1">Type VI secretion system lipoprotein TssJ</fullName>
    </submittedName>
</protein>
<sequence length="179" mass="20120">MQVVVAIDISYRMLRLGLRISLLAMLGLQQGCSLYQDSQQPDSYKRVHLEAALDVNPNLYGRPSPVLLTLYQLSEAKTFLKADLASLSCADAKPPADAAWLACETFQLSPGELRLYRFLPEPELRQVGVVAEFRDIDNAEWRSVEVFQEQNLEQLKVMLARDTVSIRAIPVQGEPTNDQ</sequence>
<proteinExistence type="predicted"/>
<evidence type="ECO:0000313" key="2">
    <source>
        <dbReference type="Proteomes" id="UP001335910"/>
    </source>
</evidence>
<dbReference type="Proteomes" id="UP001335910">
    <property type="component" value="Unassembled WGS sequence"/>
</dbReference>
<reference evidence="1 2" key="1">
    <citation type="submission" date="2023-10" db="EMBL/GenBank/DDBJ databases">
        <title>Wastewater isolates of ESBL- and carbapenemase-producing Gram-negative bacteria from New Zealand.</title>
        <authorList>
            <person name="Straub C."/>
            <person name="Weaver L."/>
            <person name="Cornelius A."/>
            <person name="Mcgill E."/>
            <person name="Dyet K."/>
            <person name="White L."/>
            <person name="Pattis I."/>
        </authorList>
    </citation>
    <scope>NUCLEOTIDE SEQUENCE [LARGE SCALE GENOMIC DNA]</scope>
    <source>
        <strain evidence="1 2">ESBL35</strain>
    </source>
</reference>
<name>A0ABU7UJT2_LELAM</name>
<dbReference type="InterPro" id="IPR038706">
    <property type="entry name" value="Type_VI_SciN-like_sf"/>
</dbReference>